<dbReference type="OrthoDB" id="7402898at2"/>
<sequence length="360" mass="39222">MTRERLSLNILAAIDSELPAIDVVPFAASDLDAVTAAAHPAQSFLTSGWFGATEQSHKIAGVRRPDGTPIVAIPLTARSIGPFRISEIPGSYWPFRSFPVASNMSDAELGLALGGNAMQRAIGRIFRFGPVYSDDPVRSRLVPLARANGWQVIEKPLATCYELDLAALHAAGPWPKGSTARKNRARERKLSADGELNYHFLIGPEIDKARMDAMAEVEAGSWLAKLDGGGDTKFLDPKNRAVWEKMIADPILSQRLFACLMTVGDKPIAFSFGLEIDNCRYYIANNYDDGFSKFGPGKLLLYKDFAFATGRGVDTVSWGAGDAGYKTEMGAEPGPEIQDLLFVRGRILATLLRPLFLRKG</sequence>
<keyword evidence="2" id="KW-0808">Transferase</keyword>
<accession>A0A3D9FFS5</accession>
<keyword evidence="3" id="KW-1185">Reference proteome</keyword>
<dbReference type="RefSeq" id="WP_116235401.1">
    <property type="nucleotide sequence ID" value="NZ_QRDP01000004.1"/>
</dbReference>
<dbReference type="AlphaFoldDB" id="A0A3D9FFS5"/>
<evidence type="ECO:0000313" key="2">
    <source>
        <dbReference type="EMBL" id="RED15941.1"/>
    </source>
</evidence>
<protein>
    <submittedName>
        <fullName evidence="2">CelD/BcsL family acetyltransferase involved in cellulose biosynthesis</fullName>
    </submittedName>
</protein>
<comment type="caution">
    <text evidence="2">The sequence shown here is derived from an EMBL/GenBank/DDBJ whole genome shotgun (WGS) entry which is preliminary data.</text>
</comment>
<gene>
    <name evidence="2" type="ORF">DFR46_0950</name>
</gene>
<dbReference type="InterPro" id="IPR038740">
    <property type="entry name" value="BioF2-like_GNAT_dom"/>
</dbReference>
<dbReference type="EMBL" id="QRDP01000004">
    <property type="protein sequence ID" value="RED15941.1"/>
    <property type="molecule type" value="Genomic_DNA"/>
</dbReference>
<reference evidence="2 3" key="1">
    <citation type="submission" date="2018-07" db="EMBL/GenBank/DDBJ databases">
        <title>Genomic Encyclopedia of Type Strains, Phase IV (KMG-IV): sequencing the most valuable type-strain genomes for metagenomic binning, comparative biology and taxonomic classification.</title>
        <authorList>
            <person name="Goeker M."/>
        </authorList>
    </citation>
    <scope>NUCLEOTIDE SEQUENCE [LARGE SCALE GENOMIC DNA]</scope>
    <source>
        <strain evidence="2 3">DSM 26725</strain>
    </source>
</reference>
<feature type="domain" description="BioF2-like acetyltransferase" evidence="1">
    <location>
        <begin position="179"/>
        <end position="326"/>
    </location>
</feature>
<dbReference type="Pfam" id="PF13480">
    <property type="entry name" value="Acetyltransf_6"/>
    <property type="match status" value="1"/>
</dbReference>
<organism evidence="2 3">
    <name type="scientific">Parasphingopyxis lamellibrachiae</name>
    <dbReference type="NCBI Taxonomy" id="680125"/>
    <lineage>
        <taxon>Bacteria</taxon>
        <taxon>Pseudomonadati</taxon>
        <taxon>Pseudomonadota</taxon>
        <taxon>Alphaproteobacteria</taxon>
        <taxon>Sphingomonadales</taxon>
        <taxon>Sphingomonadaceae</taxon>
        <taxon>Parasphingopyxis</taxon>
    </lineage>
</organism>
<name>A0A3D9FFS5_9SPHN</name>
<evidence type="ECO:0000313" key="3">
    <source>
        <dbReference type="Proteomes" id="UP000256310"/>
    </source>
</evidence>
<dbReference type="GO" id="GO:0016740">
    <property type="term" value="F:transferase activity"/>
    <property type="evidence" value="ECO:0007669"/>
    <property type="project" value="UniProtKB-KW"/>
</dbReference>
<evidence type="ECO:0000259" key="1">
    <source>
        <dbReference type="Pfam" id="PF13480"/>
    </source>
</evidence>
<proteinExistence type="predicted"/>
<dbReference type="Proteomes" id="UP000256310">
    <property type="component" value="Unassembled WGS sequence"/>
</dbReference>
<dbReference type="InterPro" id="IPR016181">
    <property type="entry name" value="Acyl_CoA_acyltransferase"/>
</dbReference>
<dbReference type="SUPFAM" id="SSF55729">
    <property type="entry name" value="Acyl-CoA N-acyltransferases (Nat)"/>
    <property type="match status" value="1"/>
</dbReference>